<accession>A0AA39UA04</accession>
<dbReference type="SUPFAM" id="SSF55729">
    <property type="entry name" value="Acyl-CoA N-acyltransferases (Nat)"/>
    <property type="match status" value="1"/>
</dbReference>
<feature type="compositionally biased region" description="Polar residues" evidence="1">
    <location>
        <begin position="297"/>
        <end position="323"/>
    </location>
</feature>
<dbReference type="Proteomes" id="UP001166286">
    <property type="component" value="Unassembled WGS sequence"/>
</dbReference>
<feature type="compositionally biased region" description="Basic and acidic residues" evidence="1">
    <location>
        <begin position="560"/>
        <end position="573"/>
    </location>
</feature>
<feature type="compositionally biased region" description="Polar residues" evidence="1">
    <location>
        <begin position="574"/>
        <end position="585"/>
    </location>
</feature>
<name>A0AA39UA04_9LECA</name>
<feature type="region of interest" description="Disordered" evidence="1">
    <location>
        <begin position="159"/>
        <end position="209"/>
    </location>
</feature>
<feature type="compositionally biased region" description="Polar residues" evidence="1">
    <location>
        <begin position="378"/>
        <end position="388"/>
    </location>
</feature>
<proteinExistence type="predicted"/>
<dbReference type="AlphaFoldDB" id="A0AA39UA04"/>
<organism evidence="2 3">
    <name type="scientific">Cladonia borealis</name>
    <dbReference type="NCBI Taxonomy" id="184061"/>
    <lineage>
        <taxon>Eukaryota</taxon>
        <taxon>Fungi</taxon>
        <taxon>Dikarya</taxon>
        <taxon>Ascomycota</taxon>
        <taxon>Pezizomycotina</taxon>
        <taxon>Lecanoromycetes</taxon>
        <taxon>OSLEUM clade</taxon>
        <taxon>Lecanoromycetidae</taxon>
        <taxon>Lecanorales</taxon>
        <taxon>Lecanorineae</taxon>
        <taxon>Cladoniaceae</taxon>
        <taxon>Cladonia</taxon>
    </lineage>
</organism>
<evidence type="ECO:0000313" key="3">
    <source>
        <dbReference type="Proteomes" id="UP001166286"/>
    </source>
</evidence>
<feature type="compositionally biased region" description="Polar residues" evidence="1">
    <location>
        <begin position="995"/>
        <end position="1014"/>
    </location>
</feature>
<feature type="compositionally biased region" description="Polar residues" evidence="1">
    <location>
        <begin position="474"/>
        <end position="486"/>
    </location>
</feature>
<feature type="region of interest" description="Disordered" evidence="1">
    <location>
        <begin position="275"/>
        <end position="640"/>
    </location>
</feature>
<feature type="region of interest" description="Disordered" evidence="1">
    <location>
        <begin position="727"/>
        <end position="792"/>
    </location>
</feature>
<reference evidence="2" key="1">
    <citation type="submission" date="2023-03" db="EMBL/GenBank/DDBJ databases">
        <title>Complete genome of Cladonia borealis.</title>
        <authorList>
            <person name="Park H."/>
        </authorList>
    </citation>
    <scope>NUCLEOTIDE SEQUENCE</scope>
    <source>
        <strain evidence="2">ANT050790</strain>
    </source>
</reference>
<feature type="region of interest" description="Disordered" evidence="1">
    <location>
        <begin position="1"/>
        <end position="117"/>
    </location>
</feature>
<gene>
    <name evidence="2" type="ORF">JMJ35_005781</name>
</gene>
<feature type="compositionally biased region" description="Polar residues" evidence="1">
    <location>
        <begin position="737"/>
        <end position="762"/>
    </location>
</feature>
<evidence type="ECO:0000256" key="1">
    <source>
        <dbReference type="SAM" id="MobiDB-lite"/>
    </source>
</evidence>
<feature type="compositionally biased region" description="Basic residues" evidence="1">
    <location>
        <begin position="47"/>
        <end position="60"/>
    </location>
</feature>
<dbReference type="Gene3D" id="3.40.630.30">
    <property type="match status" value="1"/>
</dbReference>
<evidence type="ECO:0008006" key="4">
    <source>
        <dbReference type="Google" id="ProtNLM"/>
    </source>
</evidence>
<feature type="compositionally biased region" description="Polar residues" evidence="1">
    <location>
        <begin position="439"/>
        <end position="449"/>
    </location>
</feature>
<feature type="compositionally biased region" description="Polar residues" evidence="1">
    <location>
        <begin position="35"/>
        <end position="45"/>
    </location>
</feature>
<feature type="compositionally biased region" description="Polar residues" evidence="1">
    <location>
        <begin position="405"/>
        <end position="417"/>
    </location>
</feature>
<evidence type="ECO:0000313" key="2">
    <source>
        <dbReference type="EMBL" id="KAK0511931.1"/>
    </source>
</evidence>
<dbReference type="InterPro" id="IPR016181">
    <property type="entry name" value="Acyl_CoA_acyltransferase"/>
</dbReference>
<dbReference type="EMBL" id="JAFEKC020000012">
    <property type="protein sequence ID" value="KAK0511931.1"/>
    <property type="molecule type" value="Genomic_DNA"/>
</dbReference>
<protein>
    <recommendedName>
        <fullName evidence="4">N-acetyltransferase domain-containing protein</fullName>
    </recommendedName>
</protein>
<keyword evidence="3" id="KW-1185">Reference proteome</keyword>
<feature type="region of interest" description="Disordered" evidence="1">
    <location>
        <begin position="992"/>
        <end position="1025"/>
    </location>
</feature>
<comment type="caution">
    <text evidence="2">The sequence shown here is derived from an EMBL/GenBank/DDBJ whole genome shotgun (WGS) entry which is preliminary data.</text>
</comment>
<feature type="region of interest" description="Disordered" evidence="1">
    <location>
        <begin position="672"/>
        <end position="706"/>
    </location>
</feature>
<sequence length="1265" mass="139554">MDSVRCQRGRSLLLNTQPDGMDTPRTPEYQPPKLGTSQCRAPSSLSKRGRRRKSGTKRKRTVPETKAAEAINPETINALTAPSADIESAGPSEDGEDRYSKPAGLSHPKRKEIRRYDVRERLQMKAQVLQASNEAKEQFAATIPLPRLTAEQRRLQLPRPKDQRVVPGNMRDSKNQALPIERDTDHPQAGKGGSPTWKGEAVSKSQLRRMKAKSRIIELEQGEREGNDIITDPANPSAQYSSQIITRFHHNNHNNSNPRQTSPIYFLGNLLQTDREDSEKMSNLRGGPPTGRGRNSGRISRTQHSSNDIESSFHNSPNTSTGGTRRPRGFQPSEVNIGKPPEALAALREQVPSIKATGTEAIPPKSSPVNNGPLAKAENSSVQVTSTEAVPPNHNPINDELLTKSGENGNSSIQATATEAIYPKPNPVNVEPITKSGENRNSSLQLNNPEETREFKPSFWSKVPSHPEGATPGWDSSEQDLNQPSWKNRDAIVPTYRQAGKRANMENLPPYKFPRKKSENPATTSFNRQMAGVEKGPVQHLRESSISVNAGAMSATRYNSRKDETHPAKDNSPETKNLASEQGNTVKVPPPIEVMSTRVPPHLRGPSHLSQSRDVPTEGSKPSKAADEQPESHFTTSVENLKIKDPRAVFKEEDQTGETTIAAGLSYEVPPRLQVGRLHKSRTTEKSKSMTLSSDNHDDNNAQRNVNIDEEVAAGLNAIDNDEELAVALQEEWSGGQEFTQQDQSHGFGTSKPQAHTLQTKKSAGAKDTDRTPDNTSGATKQQESQGEALAPHLRILVTTTTTSTSHPIKEPSNILVEPRSAQQSKLKPTTLVGTRSEGLKNITNTGEVKQVHSGGAVAKNAKSAVKAGKQPARKDNLFHGNADLVNWDGTLAPPLQGEDWADREAFGGSNRDRKSLIEAWREEHASEADVTGGVKIDTKSLEFQTGKGLIGGNGDVLSFIDDSDHKAIPNDDDFTQLHREQSAAAAIEQYKAETASQQNPTKSGESGKSNGTEQPERRDLKRGIREQEEDLNSLYRAHAPKANIYLRPAESGDMRQCTDIYNQWALDTAFTTMLEPVNTAYWIECYNSSRDDKLPFLVAVHTGQKRWNKLKDVRRTKGETIIGFSVATSYGSNASVYKFSVELELYVHREHLRQGVGRTILDRMLGATCQDYKIIECAPLLLSKGHRLHEWIGGGVPIVHTLAVNLLHWAGEDHDNVEWKMKWLSGDRNLFEPVGTLPRIGYKFVKPVNNCLMLRDSGSVLEPR</sequence>
<feature type="compositionally biased region" description="Basic and acidic residues" evidence="1">
    <location>
        <begin position="1015"/>
        <end position="1025"/>
    </location>
</feature>
<feature type="compositionally biased region" description="Polar residues" evidence="1">
    <location>
        <begin position="774"/>
        <end position="786"/>
    </location>
</feature>